<keyword evidence="3" id="KW-1185">Reference proteome</keyword>
<name>A0A2U0UJY6_9BACT</name>
<protein>
    <submittedName>
        <fullName evidence="2">Uncharacterized protein</fullName>
    </submittedName>
</protein>
<comment type="caution">
    <text evidence="2">The sequence shown here is derived from an EMBL/GenBank/DDBJ whole genome shotgun (WGS) entry which is preliminary data.</text>
</comment>
<dbReference type="EMBL" id="QENY01000003">
    <property type="protein sequence ID" value="PVX57946.1"/>
    <property type="molecule type" value="Genomic_DNA"/>
</dbReference>
<dbReference type="Proteomes" id="UP000245870">
    <property type="component" value="Unassembled WGS sequence"/>
</dbReference>
<proteinExistence type="predicted"/>
<dbReference type="OrthoDB" id="9884410at2"/>
<dbReference type="RefSeq" id="WP_116615814.1">
    <property type="nucleotide sequence ID" value="NZ_CALDWB010000002.1"/>
</dbReference>
<reference evidence="2 3" key="1">
    <citation type="submission" date="2018-05" db="EMBL/GenBank/DDBJ databases">
        <title>Genomic Encyclopedia of Type Strains, Phase IV (KMG-IV): sequencing the most valuable type-strain genomes for metagenomic binning, comparative biology and taxonomic classification.</title>
        <authorList>
            <person name="Goeker M."/>
        </authorList>
    </citation>
    <scope>NUCLEOTIDE SEQUENCE [LARGE SCALE GENOMIC DNA]</scope>
    <source>
        <strain evidence="2 3">DSM 100333</strain>
    </source>
</reference>
<feature type="transmembrane region" description="Helical" evidence="1">
    <location>
        <begin position="7"/>
        <end position="28"/>
    </location>
</feature>
<gene>
    <name evidence="2" type="ORF">C7379_10369</name>
</gene>
<keyword evidence="1" id="KW-1133">Transmembrane helix</keyword>
<feature type="transmembrane region" description="Helical" evidence="1">
    <location>
        <begin position="34"/>
        <end position="51"/>
    </location>
</feature>
<evidence type="ECO:0000313" key="3">
    <source>
        <dbReference type="Proteomes" id="UP000245870"/>
    </source>
</evidence>
<evidence type="ECO:0000256" key="1">
    <source>
        <dbReference type="SAM" id="Phobius"/>
    </source>
</evidence>
<organism evidence="2 3">
    <name type="scientific">Hallella colorans</name>
    <dbReference type="NCBI Taxonomy" id="1703337"/>
    <lineage>
        <taxon>Bacteria</taxon>
        <taxon>Pseudomonadati</taxon>
        <taxon>Bacteroidota</taxon>
        <taxon>Bacteroidia</taxon>
        <taxon>Bacteroidales</taxon>
        <taxon>Prevotellaceae</taxon>
        <taxon>Hallella</taxon>
    </lineage>
</organism>
<evidence type="ECO:0000313" key="2">
    <source>
        <dbReference type="EMBL" id="PVX57946.1"/>
    </source>
</evidence>
<keyword evidence="1" id="KW-0812">Transmembrane</keyword>
<dbReference type="AlphaFoldDB" id="A0A2U0UJY6"/>
<accession>A0A2U0UJY6</accession>
<keyword evidence="1" id="KW-0472">Membrane</keyword>
<sequence>MKTNNLKIATITFMIVLFLCLTALDLANGVKVDWWGHLVTSVFAAGGFMLFKKLEYIHNKRNP</sequence>